<dbReference type="AlphaFoldDB" id="A0A443SRT7"/>
<evidence type="ECO:0000313" key="5">
    <source>
        <dbReference type="Proteomes" id="UP000288716"/>
    </source>
</evidence>
<dbReference type="EMBL" id="NCKV01000608">
    <property type="protein sequence ID" value="RWS30175.1"/>
    <property type="molecule type" value="Genomic_DNA"/>
</dbReference>
<dbReference type="Pfam" id="PF01607">
    <property type="entry name" value="CBM_14"/>
    <property type="match status" value="1"/>
</dbReference>
<dbReference type="SUPFAM" id="SSF57625">
    <property type="entry name" value="Invertebrate chitin-binding proteins"/>
    <property type="match status" value="1"/>
</dbReference>
<protein>
    <submittedName>
        <fullName evidence="4">Chondroitin proteoglycan 2-like protein</fullName>
    </submittedName>
</protein>
<comment type="caution">
    <text evidence="4">The sequence shown here is derived from an EMBL/GenBank/DDBJ whole genome shotgun (WGS) entry which is preliminary data.</text>
</comment>
<feature type="domain" description="Chitin-binding type-2" evidence="3">
    <location>
        <begin position="157"/>
        <end position="212"/>
    </location>
</feature>
<dbReference type="GO" id="GO:0008061">
    <property type="term" value="F:chitin binding"/>
    <property type="evidence" value="ECO:0007669"/>
    <property type="project" value="InterPro"/>
</dbReference>
<evidence type="ECO:0000313" key="4">
    <source>
        <dbReference type="EMBL" id="RWS30175.1"/>
    </source>
</evidence>
<sequence length="224" mass="25053">MNVKLTVTLFLVICVAQVFSKRVKVTSRNDGYEQQKLTGKDEEVEEQKYEEKDDKDEGESVLKGQYEQKKEETVNKEVYEQKEDKVDEEQYKEEKKEVGGGYGQEKEIGGGYGQEKEIKVNVGGYGQQKEIYKPGGSHVVTTIHKGGGYGKLVCPAGGPCKVDGELVPDPESCCKYYKCDRCKPVLMKCGPGTHYSPHLKVCAHIGQSGCYARDQKCGLYIGKW</sequence>
<keyword evidence="5" id="KW-1185">Reference proteome</keyword>
<dbReference type="GO" id="GO:0005576">
    <property type="term" value="C:extracellular region"/>
    <property type="evidence" value="ECO:0007669"/>
    <property type="project" value="InterPro"/>
</dbReference>
<dbReference type="Gene3D" id="2.170.140.10">
    <property type="entry name" value="Chitin binding domain"/>
    <property type="match status" value="1"/>
</dbReference>
<evidence type="ECO:0000256" key="2">
    <source>
        <dbReference type="SAM" id="SignalP"/>
    </source>
</evidence>
<proteinExistence type="predicted"/>
<feature type="region of interest" description="Disordered" evidence="1">
    <location>
        <begin position="30"/>
        <end position="106"/>
    </location>
</feature>
<dbReference type="Proteomes" id="UP000288716">
    <property type="component" value="Unassembled WGS sequence"/>
</dbReference>
<dbReference type="SMART" id="SM00494">
    <property type="entry name" value="ChtBD2"/>
    <property type="match status" value="1"/>
</dbReference>
<dbReference type="PROSITE" id="PS50940">
    <property type="entry name" value="CHIT_BIND_II"/>
    <property type="match status" value="1"/>
</dbReference>
<keyword evidence="2" id="KW-0732">Signal</keyword>
<organism evidence="4 5">
    <name type="scientific">Leptotrombidium deliense</name>
    <dbReference type="NCBI Taxonomy" id="299467"/>
    <lineage>
        <taxon>Eukaryota</taxon>
        <taxon>Metazoa</taxon>
        <taxon>Ecdysozoa</taxon>
        <taxon>Arthropoda</taxon>
        <taxon>Chelicerata</taxon>
        <taxon>Arachnida</taxon>
        <taxon>Acari</taxon>
        <taxon>Acariformes</taxon>
        <taxon>Trombidiformes</taxon>
        <taxon>Prostigmata</taxon>
        <taxon>Anystina</taxon>
        <taxon>Parasitengona</taxon>
        <taxon>Trombiculoidea</taxon>
        <taxon>Trombiculidae</taxon>
        <taxon>Leptotrombidium</taxon>
    </lineage>
</organism>
<name>A0A443SRT7_9ACAR</name>
<accession>A0A443SRT7</accession>
<feature type="compositionally biased region" description="Basic and acidic residues" evidence="1">
    <location>
        <begin position="66"/>
        <end position="106"/>
    </location>
</feature>
<feature type="signal peptide" evidence="2">
    <location>
        <begin position="1"/>
        <end position="20"/>
    </location>
</feature>
<dbReference type="InterPro" id="IPR002557">
    <property type="entry name" value="Chitin-bd_dom"/>
</dbReference>
<gene>
    <name evidence="4" type="ORF">B4U80_01886</name>
</gene>
<feature type="chain" id="PRO_5019434665" evidence="2">
    <location>
        <begin position="21"/>
        <end position="224"/>
    </location>
</feature>
<reference evidence="4 5" key="1">
    <citation type="journal article" date="2018" name="Gigascience">
        <title>Genomes of trombidid mites reveal novel predicted allergens and laterally-transferred genes associated with secondary metabolism.</title>
        <authorList>
            <person name="Dong X."/>
            <person name="Chaisiri K."/>
            <person name="Xia D."/>
            <person name="Armstrong S.D."/>
            <person name="Fang Y."/>
            <person name="Donnelly M.J."/>
            <person name="Kadowaki T."/>
            <person name="McGarry J.W."/>
            <person name="Darby A.C."/>
            <person name="Makepeace B.L."/>
        </authorList>
    </citation>
    <scope>NUCLEOTIDE SEQUENCE [LARGE SCALE GENOMIC DNA]</scope>
    <source>
        <strain evidence="4">UoL-UT</strain>
    </source>
</reference>
<evidence type="ECO:0000259" key="3">
    <source>
        <dbReference type="PROSITE" id="PS50940"/>
    </source>
</evidence>
<dbReference type="VEuPathDB" id="VectorBase:LDEU001865"/>
<feature type="compositionally biased region" description="Basic and acidic residues" evidence="1">
    <location>
        <begin position="30"/>
        <end position="52"/>
    </location>
</feature>
<dbReference type="OrthoDB" id="6020543at2759"/>
<dbReference type="InterPro" id="IPR036508">
    <property type="entry name" value="Chitin-bd_dom_sf"/>
</dbReference>
<evidence type="ECO:0000256" key="1">
    <source>
        <dbReference type="SAM" id="MobiDB-lite"/>
    </source>
</evidence>